<gene>
    <name evidence="2" type="primary">LOC114340569</name>
</gene>
<keyword evidence="1" id="KW-0732">Signal</keyword>
<sequence length="133" mass="14627">MKNLIIFFILGLLVCQVFTAAIENGNERKYEVKRNVDAVGTLKEKTVEVVQKVKSGVNLARCNLHGVGGKVLPHTHLIDPCAGQENVEINHVDDNTGGELVVQPQPKPLISENKHECPEGFVADRNGVCREVF</sequence>
<proteinExistence type="predicted"/>
<organism evidence="2">
    <name type="scientific">Diabrotica virgifera virgifera</name>
    <name type="common">western corn rootworm</name>
    <dbReference type="NCBI Taxonomy" id="50390"/>
    <lineage>
        <taxon>Eukaryota</taxon>
        <taxon>Metazoa</taxon>
        <taxon>Ecdysozoa</taxon>
        <taxon>Arthropoda</taxon>
        <taxon>Hexapoda</taxon>
        <taxon>Insecta</taxon>
        <taxon>Pterygota</taxon>
        <taxon>Neoptera</taxon>
        <taxon>Endopterygota</taxon>
        <taxon>Coleoptera</taxon>
        <taxon>Polyphaga</taxon>
        <taxon>Cucujiformia</taxon>
        <taxon>Chrysomeloidea</taxon>
        <taxon>Chrysomelidae</taxon>
        <taxon>Galerucinae</taxon>
        <taxon>Diabroticina</taxon>
        <taxon>Diabroticites</taxon>
        <taxon>Diabrotica</taxon>
    </lineage>
</organism>
<feature type="chain" id="PRO_5028189424" evidence="1">
    <location>
        <begin position="20"/>
        <end position="133"/>
    </location>
</feature>
<evidence type="ECO:0000313" key="2">
    <source>
        <dbReference type="RefSeq" id="XP_028147132.1"/>
    </source>
</evidence>
<feature type="signal peptide" evidence="1">
    <location>
        <begin position="1"/>
        <end position="19"/>
    </location>
</feature>
<accession>A0A6P7GMC2</accession>
<protein>
    <submittedName>
        <fullName evidence="2">Uncharacterized protein LOC114340569 isoform X1</fullName>
    </submittedName>
</protein>
<dbReference type="RefSeq" id="XP_028147132.1">
    <property type="nucleotide sequence ID" value="XM_028291331.1"/>
</dbReference>
<reference evidence="2" key="1">
    <citation type="submission" date="2025-08" db="UniProtKB">
        <authorList>
            <consortium name="RefSeq"/>
        </authorList>
    </citation>
    <scope>IDENTIFICATION</scope>
    <source>
        <tissue evidence="2">Whole insect</tissue>
    </source>
</reference>
<dbReference type="InParanoid" id="A0A6P7GMC2"/>
<name>A0A6P7GMC2_DIAVI</name>
<evidence type="ECO:0000256" key="1">
    <source>
        <dbReference type="SAM" id="SignalP"/>
    </source>
</evidence>
<dbReference type="AlphaFoldDB" id="A0A6P7GMC2"/>